<organism evidence="2 3">
    <name type="scientific">Brachionus plicatilis</name>
    <name type="common">Marine rotifer</name>
    <name type="synonym">Brachionus muelleri</name>
    <dbReference type="NCBI Taxonomy" id="10195"/>
    <lineage>
        <taxon>Eukaryota</taxon>
        <taxon>Metazoa</taxon>
        <taxon>Spiralia</taxon>
        <taxon>Gnathifera</taxon>
        <taxon>Rotifera</taxon>
        <taxon>Eurotatoria</taxon>
        <taxon>Monogononta</taxon>
        <taxon>Pseudotrocha</taxon>
        <taxon>Ploima</taxon>
        <taxon>Brachionidae</taxon>
        <taxon>Brachionus</taxon>
    </lineage>
</organism>
<keyword evidence="1" id="KW-0812">Transmembrane</keyword>
<evidence type="ECO:0000313" key="2">
    <source>
        <dbReference type="EMBL" id="RMZ98768.1"/>
    </source>
</evidence>
<feature type="non-terminal residue" evidence="2">
    <location>
        <position position="1"/>
    </location>
</feature>
<feature type="transmembrane region" description="Helical" evidence="1">
    <location>
        <begin position="51"/>
        <end position="70"/>
    </location>
</feature>
<evidence type="ECO:0000256" key="1">
    <source>
        <dbReference type="SAM" id="Phobius"/>
    </source>
</evidence>
<keyword evidence="3" id="KW-1185">Reference proteome</keyword>
<comment type="caution">
    <text evidence="2">The sequence shown here is derived from an EMBL/GenBank/DDBJ whole genome shotgun (WGS) entry which is preliminary data.</text>
</comment>
<accession>A0A3M7PIE1</accession>
<keyword evidence="1" id="KW-1133">Transmembrane helix</keyword>
<gene>
    <name evidence="2" type="ORF">BpHYR1_030709</name>
</gene>
<feature type="transmembrane region" description="Helical" evidence="1">
    <location>
        <begin position="12"/>
        <end position="30"/>
    </location>
</feature>
<keyword evidence="1" id="KW-0472">Membrane</keyword>
<evidence type="ECO:0000313" key="3">
    <source>
        <dbReference type="Proteomes" id="UP000276133"/>
    </source>
</evidence>
<dbReference type="EMBL" id="REGN01010573">
    <property type="protein sequence ID" value="RMZ98768.1"/>
    <property type="molecule type" value="Genomic_DNA"/>
</dbReference>
<reference evidence="2 3" key="1">
    <citation type="journal article" date="2018" name="Sci. Rep.">
        <title>Genomic signatures of local adaptation to the degree of environmental predictability in rotifers.</title>
        <authorList>
            <person name="Franch-Gras L."/>
            <person name="Hahn C."/>
            <person name="Garcia-Roger E.M."/>
            <person name="Carmona M.J."/>
            <person name="Serra M."/>
            <person name="Gomez A."/>
        </authorList>
    </citation>
    <scope>NUCLEOTIDE SEQUENCE [LARGE SCALE GENOMIC DNA]</scope>
    <source>
        <strain evidence="2">HYR1</strain>
    </source>
</reference>
<dbReference type="Proteomes" id="UP000276133">
    <property type="component" value="Unassembled WGS sequence"/>
</dbReference>
<dbReference type="AlphaFoldDB" id="A0A3M7PIE1"/>
<proteinExistence type="predicted"/>
<protein>
    <submittedName>
        <fullName evidence="2">Uncharacterized protein</fullName>
    </submittedName>
</protein>
<name>A0A3M7PIE1_BRAPC</name>
<sequence length="88" mass="9506">SDSLGGYPGVGLGGYPGAGLGGYLGVGLEIKKYFKSLTKIFVSSSKRVVNRNFVIVPIILFIIDIFYILMEASSRSVTKLKTSSEKQQ</sequence>